<dbReference type="PANTHER" id="PTHR47331:SF1">
    <property type="entry name" value="GAG-LIKE PROTEIN"/>
    <property type="match status" value="1"/>
</dbReference>
<name>A0A2G5SF53_9PELO</name>
<dbReference type="Gene3D" id="3.30.70.270">
    <property type="match status" value="1"/>
</dbReference>
<dbReference type="Gene3D" id="3.10.10.10">
    <property type="entry name" value="HIV Type 1 Reverse Transcriptase, subunit A, domain 1"/>
    <property type="match status" value="1"/>
</dbReference>
<evidence type="ECO:0000313" key="4">
    <source>
        <dbReference type="EMBL" id="PIC13705.1"/>
    </source>
</evidence>
<evidence type="ECO:0000313" key="5">
    <source>
        <dbReference type="Proteomes" id="UP000230233"/>
    </source>
</evidence>
<feature type="compositionally biased region" description="Low complexity" evidence="1">
    <location>
        <begin position="503"/>
        <end position="516"/>
    </location>
</feature>
<dbReference type="Pfam" id="PF18701">
    <property type="entry name" value="DUF5641"/>
    <property type="match status" value="1"/>
</dbReference>
<dbReference type="GO" id="GO:0003676">
    <property type="term" value="F:nucleic acid binding"/>
    <property type="evidence" value="ECO:0007669"/>
    <property type="project" value="InterPro"/>
</dbReference>
<feature type="region of interest" description="Disordered" evidence="1">
    <location>
        <begin position="2168"/>
        <end position="2212"/>
    </location>
</feature>
<feature type="compositionally biased region" description="Polar residues" evidence="1">
    <location>
        <begin position="454"/>
        <end position="477"/>
    </location>
</feature>
<dbReference type="Pfam" id="PF00078">
    <property type="entry name" value="RVT_1"/>
    <property type="match status" value="1"/>
</dbReference>
<feature type="compositionally biased region" description="Low complexity" evidence="1">
    <location>
        <begin position="2173"/>
        <end position="2212"/>
    </location>
</feature>
<dbReference type="EMBL" id="PDUG01000011">
    <property type="protein sequence ID" value="PIC13705.1"/>
    <property type="molecule type" value="Genomic_DNA"/>
</dbReference>
<dbReference type="InterPro" id="IPR005312">
    <property type="entry name" value="DUF1759"/>
</dbReference>
<dbReference type="Pfam" id="PF05380">
    <property type="entry name" value="Peptidase_A17"/>
    <property type="match status" value="1"/>
</dbReference>
<dbReference type="InterPro" id="IPR043128">
    <property type="entry name" value="Rev_trsase/Diguanyl_cyclase"/>
</dbReference>
<comment type="caution">
    <text evidence="4">The sequence shown here is derived from an EMBL/GenBank/DDBJ whole genome shotgun (WGS) entry which is preliminary data.</text>
</comment>
<dbReference type="InterPro" id="IPR043502">
    <property type="entry name" value="DNA/RNA_pol_sf"/>
</dbReference>
<feature type="region of interest" description="Disordered" evidence="1">
    <location>
        <begin position="450"/>
        <end position="548"/>
    </location>
</feature>
<feature type="transmembrane region" description="Helical" evidence="2">
    <location>
        <begin position="2261"/>
        <end position="2288"/>
    </location>
</feature>
<dbReference type="Pfam" id="PF03564">
    <property type="entry name" value="DUF1759"/>
    <property type="match status" value="1"/>
</dbReference>
<gene>
    <name evidence="4" type="ORF">B9Z55_027568</name>
</gene>
<dbReference type="STRING" id="1611254.A0A2G5SF53"/>
<evidence type="ECO:0000256" key="1">
    <source>
        <dbReference type="SAM" id="MobiDB-lite"/>
    </source>
</evidence>
<dbReference type="OrthoDB" id="5875526at2759"/>
<feature type="compositionally biased region" description="Polar residues" evidence="1">
    <location>
        <begin position="1929"/>
        <end position="1942"/>
    </location>
</feature>
<reference evidence="5" key="1">
    <citation type="submission" date="2017-10" db="EMBL/GenBank/DDBJ databases">
        <title>Rapid genome shrinkage in a self-fertile nematode reveals novel sperm competition proteins.</title>
        <authorList>
            <person name="Yin D."/>
            <person name="Schwarz E.M."/>
            <person name="Thomas C.G."/>
            <person name="Felde R.L."/>
            <person name="Korf I.F."/>
            <person name="Cutter A.D."/>
            <person name="Schartner C.M."/>
            <person name="Ralston E.J."/>
            <person name="Meyer B.J."/>
            <person name="Haag E.S."/>
        </authorList>
    </citation>
    <scope>NUCLEOTIDE SEQUENCE [LARGE SCALE GENOMIC DNA]</scope>
    <source>
        <strain evidence="5">JU1422</strain>
    </source>
</reference>
<keyword evidence="5" id="KW-1185">Reference proteome</keyword>
<dbReference type="SUPFAM" id="SSF56672">
    <property type="entry name" value="DNA/RNA polymerases"/>
    <property type="match status" value="1"/>
</dbReference>
<dbReference type="SUPFAM" id="SSF53098">
    <property type="entry name" value="Ribonuclease H-like"/>
    <property type="match status" value="1"/>
</dbReference>
<feature type="domain" description="Integrase catalytic" evidence="3">
    <location>
        <begin position="1561"/>
        <end position="1780"/>
    </location>
</feature>
<feature type="compositionally biased region" description="Polar residues" evidence="1">
    <location>
        <begin position="485"/>
        <end position="502"/>
    </location>
</feature>
<accession>A0A2G5SF53</accession>
<dbReference type="InterPro" id="IPR000477">
    <property type="entry name" value="RT_dom"/>
</dbReference>
<dbReference type="GO" id="GO:0042575">
    <property type="term" value="C:DNA polymerase complex"/>
    <property type="evidence" value="ECO:0007669"/>
    <property type="project" value="UniProtKB-ARBA"/>
</dbReference>
<feature type="compositionally biased region" description="Basic and acidic residues" evidence="1">
    <location>
        <begin position="1946"/>
        <end position="1963"/>
    </location>
</feature>
<feature type="region of interest" description="Disordered" evidence="1">
    <location>
        <begin position="1919"/>
        <end position="1963"/>
    </location>
</feature>
<dbReference type="InterPro" id="IPR040676">
    <property type="entry name" value="DUF5641"/>
</dbReference>
<dbReference type="Gene3D" id="3.30.420.10">
    <property type="entry name" value="Ribonuclease H-like superfamily/Ribonuclease H"/>
    <property type="match status" value="2"/>
</dbReference>
<evidence type="ECO:0000256" key="2">
    <source>
        <dbReference type="SAM" id="Phobius"/>
    </source>
</evidence>
<dbReference type="InterPro" id="IPR036397">
    <property type="entry name" value="RNaseH_sf"/>
</dbReference>
<evidence type="ECO:0000259" key="3">
    <source>
        <dbReference type="PROSITE" id="PS50994"/>
    </source>
</evidence>
<dbReference type="InterPro" id="IPR012337">
    <property type="entry name" value="RNaseH-like_sf"/>
</dbReference>
<proteinExistence type="predicted"/>
<dbReference type="PROSITE" id="PS50994">
    <property type="entry name" value="INTEGRASE"/>
    <property type="match status" value="1"/>
</dbReference>
<dbReference type="InterPro" id="IPR008042">
    <property type="entry name" value="Retrotrans_Pao"/>
</dbReference>
<sequence length="2300" mass="262326">MSITHDDLNEWNEAILATQNDVITNANYAINNTLKESPTKDKADLRGETAEEYITQYAVLLASEKSDNISRYKDYRTQYDATAQAFGNIPTGNIIAQSAKEMLEKIYQEDKKVKIALGNLQTKLVKRHNQLNEIAEKEKVTKLAEEKYQIVPEQKRTPLKIGTGGNVLPLNSTATNVSSYNTSLNAKNLVSSNHMELPVFYGDIAEWPAFYMPFKKIVADVEGLEDVIKHNILRQHLRGAPYDLVKPYKTDGSEFATALDRLVKMYDSKEKQHAYLWNKLMNIPKAKESASSLRTLHNELLATTNSLKTHGDIEALNYQAIVKSKLPRGILIEILKSEPTKTSEILAALDKMATIEESAFESNKSEREDRSAFSVNSKQSRQQKSCKFCQRKNHNTVECKTIASLSERKEFIKRNNLCFNCMSSNHRSQDCRSTACRKCNVKHNQAICPKNHSHSAQNQYQKSPQNYPKNQNENYRNNFRKPNEGPQSQNQLNGKSQWKGQTNYNKNPQWNGNNQNRTSQWNGKTNGHYNGQNKNEKPQGQSNLNKNTKNSYTVSAYQTSLMVANAPIIIDDSIETIPVLLDSGADQSFILSEFAERLNLKVIEKNLEFNINAFGKDPTTIIVDKVEFEILTNDNTCLKVEALTVPTITDLFDPVSLSLEDREFLESRNQTTINITRPEKAVALLGCDVFWNLMSDQRKEKLPSGRFIISTHIGPVICGKQDENVTSIHALIARINNPSENTFTETSLEEYFKISNIGITDNVEDVTNDEIVEEFKKSVKINENSKRIIVSLPWKEGQKEKLSNNKDVAYCRLKQQYSATSGKEAWKVLKESFETMEKSGIIEQIDNDPNIGFFIPYSQVFNTSSNTTKVRTVFDASSKKRGEISLNNALHQGPSLIPDLQGILLRIRQGKYVLSGDIEKAFHAVEVNNNDRDALRFLWLEDPDKPPSNENIRIMRFTRLPFGVNCSPFLLSMAIIHGANQPGTPPELVKAIEKMCYVDNLFMITDDKSDLPNMYHSLKKFFDSIGMNIREFSANTPHDFVEEKDKAKNLENVKLLGYRYDLSEDTLEVRTQPIENIEKYERKMTKRQVVSEITSVFDPLQIFAPLYLEGKLITRNVSPHTIKWTDAISPEIAKQTIAYRERINNSNLKFRRCIPHLDSATPVRIAVFTDASEHTYGACIYLIVEKEGLQGECQPHLLISKQRIAPQQKTLTIPRLELLGLSIGVKLLNNVLENMELNVKSIEIFSDSTIALTQIKNHSTLKGEKQPVFVENRCRKMWHILQDIKLKNEDIEISFSHVFTDQNPADHITRGFTSEIELKKSNYFGGPIWLGNLNHEDYPSKKENNKLVVPKPTEHFETPLTTTVMVTKTKNFSELENKIIPLAKMNNLVKTKRVTALVLRFLKNRILKKLSIENKKKLISHIPELSSYPETPGKVSLLENEIAEKLLIRIHQLVYEIKENPKENQFLRKNLDDTISDQIVYQHNRTHVLKLKPIINTKSELARLIVRKTHVGNLHIGPSTTLGIVLEKYAGTQWKRTVKKELKRCSLCRKVNNHSFREAPPGLIPERRTNESIVFQHAGVDFIGPIKTQRNSLNEVEKSYIAIFTCTVTRMIHLELVRDVSTDEFLLAFTRFMGRRGCPQTVTSDNAATFKLVAEILDQFSVREDDYLARIELDKIVDQKEKFEKEKTSVIEKEMTKKGVTWYFNTALAPWQGAHYERLVGIVKKALKHALGDHEYRTKDLETIMIECESLVNRRPLTYVDEESEDSKLLRPIDILTPDLCFANIDENGLEKEYYEYTSMYRQVQKHVKRFWNIFHRDYLQQNKNFQTMYQSNRAHSNLVKPIVGEVVLLKDELAPRGKWKIGIISELMKGRDGEIRSVRIRTTLKRKKIDGSPIYKPVPTREITRPLRLVIPLEIRPENATSDENESDQSLGKQKVTVNLIKTNKTPEKPEKPKSNDRFEKKNRGTSIFKMLKFAILLLLSCLVLSSSAQETTNSKPNVINIGVTTVKNRLIKSTTLTTAEPVTELSTIKSLRTTKTTTFLPETSTKATTRSSTLPETTVRTTPRLTTTPETTVRATTKTTTVPTTSRTTTRPTTTETPIRTTTSPSTTASTTEYYSPYTPQWRTPHTTTFWQYDHFFPSTTTFIPEPEIITTVDLPNLTTRSLPKAEGVRRSAQTTTPATTRRTTATTTKRPTTTTKPSTTTEDPTTIEPSTPIEEITTIAPSKTTEDSVNWRIHHPHEKIHPWNIPDMENIFRTITKGIVPILTGLTSIVLMSLLMYLCIVPLVLQCLTRPIGRNRR</sequence>
<feature type="region of interest" description="Disordered" evidence="1">
    <location>
        <begin position="2072"/>
        <end position="2114"/>
    </location>
</feature>
<dbReference type="PANTHER" id="PTHR47331">
    <property type="entry name" value="PHD-TYPE DOMAIN-CONTAINING PROTEIN"/>
    <property type="match status" value="1"/>
</dbReference>
<keyword evidence="2" id="KW-0472">Membrane</keyword>
<dbReference type="GO" id="GO:0015074">
    <property type="term" value="P:DNA integration"/>
    <property type="evidence" value="ECO:0007669"/>
    <property type="project" value="InterPro"/>
</dbReference>
<keyword evidence="2" id="KW-0812">Transmembrane</keyword>
<protein>
    <recommendedName>
        <fullName evidence="3">Integrase catalytic domain-containing protein</fullName>
    </recommendedName>
</protein>
<feature type="compositionally biased region" description="Polar residues" evidence="1">
    <location>
        <begin position="517"/>
        <end position="548"/>
    </location>
</feature>
<dbReference type="CDD" id="cd00303">
    <property type="entry name" value="retropepsin_like"/>
    <property type="match status" value="1"/>
</dbReference>
<dbReference type="Proteomes" id="UP000230233">
    <property type="component" value="Unassembled WGS sequence"/>
</dbReference>
<organism evidence="4 5">
    <name type="scientific">Caenorhabditis nigoni</name>
    <dbReference type="NCBI Taxonomy" id="1611254"/>
    <lineage>
        <taxon>Eukaryota</taxon>
        <taxon>Metazoa</taxon>
        <taxon>Ecdysozoa</taxon>
        <taxon>Nematoda</taxon>
        <taxon>Chromadorea</taxon>
        <taxon>Rhabditida</taxon>
        <taxon>Rhabditina</taxon>
        <taxon>Rhabditomorpha</taxon>
        <taxon>Rhabditoidea</taxon>
        <taxon>Rhabditidae</taxon>
        <taxon>Peloderinae</taxon>
        <taxon>Caenorhabditis</taxon>
    </lineage>
</organism>
<dbReference type="InterPro" id="IPR001584">
    <property type="entry name" value="Integrase_cat-core"/>
</dbReference>
<keyword evidence="2" id="KW-1133">Transmembrane helix</keyword>